<comment type="caution">
    <text evidence="2">The sequence shown here is derived from an EMBL/GenBank/DDBJ whole genome shotgun (WGS) entry which is preliminary data.</text>
</comment>
<accession>A0A8H4Q6J2</accession>
<feature type="region of interest" description="Disordered" evidence="1">
    <location>
        <begin position="1"/>
        <end position="110"/>
    </location>
</feature>
<name>A0A8H4Q6J2_9HYPO</name>
<feature type="compositionally biased region" description="Polar residues" evidence="1">
    <location>
        <begin position="8"/>
        <end position="24"/>
    </location>
</feature>
<evidence type="ECO:0000313" key="2">
    <source>
        <dbReference type="EMBL" id="KAF4587614.1"/>
    </source>
</evidence>
<evidence type="ECO:0000313" key="3">
    <source>
        <dbReference type="Proteomes" id="UP000562929"/>
    </source>
</evidence>
<feature type="compositionally biased region" description="Basic and acidic residues" evidence="1">
    <location>
        <begin position="40"/>
        <end position="64"/>
    </location>
</feature>
<evidence type="ECO:0000256" key="1">
    <source>
        <dbReference type="SAM" id="MobiDB-lite"/>
    </source>
</evidence>
<proteinExistence type="predicted"/>
<gene>
    <name evidence="2" type="ORF">GQ602_004307</name>
</gene>
<protein>
    <submittedName>
        <fullName evidence="2">Uncharacterized protein</fullName>
    </submittedName>
</protein>
<keyword evidence="3" id="KW-1185">Reference proteome</keyword>
<dbReference type="AlphaFoldDB" id="A0A8H4Q6J2"/>
<reference evidence="2 3" key="1">
    <citation type="journal article" date="2020" name="G3 (Bethesda)">
        <title>Genetic Underpinnings of Host Manipulation by Ophiocordyceps as Revealed by Comparative Transcriptomics.</title>
        <authorList>
            <person name="Will I."/>
            <person name="Das B."/>
            <person name="Trinh T."/>
            <person name="Brachmann A."/>
            <person name="Ohm R.A."/>
            <person name="de Bekker C."/>
        </authorList>
    </citation>
    <scope>NUCLEOTIDE SEQUENCE [LARGE SCALE GENOMIC DNA]</scope>
    <source>
        <strain evidence="2 3">EC05</strain>
    </source>
</reference>
<dbReference type="EMBL" id="JAACLJ010000004">
    <property type="protein sequence ID" value="KAF4587614.1"/>
    <property type="molecule type" value="Genomic_DNA"/>
</dbReference>
<dbReference type="Proteomes" id="UP000562929">
    <property type="component" value="Unassembled WGS sequence"/>
</dbReference>
<organism evidence="2 3">
    <name type="scientific">Ophiocordyceps camponoti-floridani</name>
    <dbReference type="NCBI Taxonomy" id="2030778"/>
    <lineage>
        <taxon>Eukaryota</taxon>
        <taxon>Fungi</taxon>
        <taxon>Dikarya</taxon>
        <taxon>Ascomycota</taxon>
        <taxon>Pezizomycotina</taxon>
        <taxon>Sordariomycetes</taxon>
        <taxon>Hypocreomycetidae</taxon>
        <taxon>Hypocreales</taxon>
        <taxon>Ophiocordycipitaceae</taxon>
        <taxon>Ophiocordyceps</taxon>
    </lineage>
</organism>
<dbReference type="OrthoDB" id="10470029at2759"/>
<sequence length="191" mass="20939">MDFVDSTPAINSNASDPMQQNQQSFDHHSGNQPRPPTLADPRRRELLNRAKRDLSPASKLDGEAKSTPAKRARANTAHGASQAKGSGQGPSRDARKFRKIPDGFAIRPLPKRPDANRVKVVDPKGKKKVDAYLLTGYVCERVINGATKLSYHCSDGNVRVISGEKLYAALERTYAEMDEGEDAKKGGEKQQ</sequence>